<dbReference type="RefSeq" id="WP_307044175.1">
    <property type="nucleotide sequence ID" value="NZ_JAUSYY010000001.1"/>
</dbReference>
<protein>
    <recommendedName>
        <fullName evidence="3">DUF2867 domain-containing protein</fullName>
    </recommendedName>
</protein>
<organism evidence="1 2">
    <name type="scientific">Agromyces ramosus</name>
    <dbReference type="NCBI Taxonomy" id="33879"/>
    <lineage>
        <taxon>Bacteria</taxon>
        <taxon>Bacillati</taxon>
        <taxon>Actinomycetota</taxon>
        <taxon>Actinomycetes</taxon>
        <taxon>Micrococcales</taxon>
        <taxon>Microbacteriaceae</taxon>
        <taxon>Agromyces</taxon>
    </lineage>
</organism>
<gene>
    <name evidence="1" type="ORF">QFZ26_003356</name>
</gene>
<evidence type="ECO:0008006" key="3">
    <source>
        <dbReference type="Google" id="ProtNLM"/>
    </source>
</evidence>
<name>A0ABU0RCL7_9MICO</name>
<evidence type="ECO:0000313" key="2">
    <source>
        <dbReference type="Proteomes" id="UP001239083"/>
    </source>
</evidence>
<comment type="caution">
    <text evidence="1">The sequence shown here is derived from an EMBL/GenBank/DDBJ whole genome shotgun (WGS) entry which is preliminary data.</text>
</comment>
<evidence type="ECO:0000313" key="1">
    <source>
        <dbReference type="EMBL" id="MDQ0895801.1"/>
    </source>
</evidence>
<accession>A0ABU0RCL7</accession>
<dbReference type="SUPFAM" id="SSF55961">
    <property type="entry name" value="Bet v1-like"/>
    <property type="match status" value="1"/>
</dbReference>
<dbReference type="Proteomes" id="UP001239083">
    <property type="component" value="Unassembled WGS sequence"/>
</dbReference>
<dbReference type="EMBL" id="JAUSYY010000001">
    <property type="protein sequence ID" value="MDQ0895801.1"/>
    <property type="molecule type" value="Genomic_DNA"/>
</dbReference>
<proteinExistence type="predicted"/>
<keyword evidence="2" id="KW-1185">Reference proteome</keyword>
<reference evidence="1 2" key="1">
    <citation type="submission" date="2023-07" db="EMBL/GenBank/DDBJ databases">
        <title>Comparative genomics of wheat-associated soil bacteria to identify genetic determinants of phenazine resistance.</title>
        <authorList>
            <person name="Mouncey N."/>
        </authorList>
    </citation>
    <scope>NUCLEOTIDE SEQUENCE [LARGE SCALE GENOMIC DNA]</scope>
    <source>
        <strain evidence="1 2">V3I3</strain>
    </source>
</reference>
<sequence length="150" mass="16351">MSHADTSPPYLDEHALTIEASREAVWRSLLAMPDSMISATFARLLGCVDAEASGPRPLTEGSVVPGFRVVTADVPSELALAGRHHFSDYLLVFRLDELAPDRTRIRAESRAAFPGARGAVYRMLLLGTGGHVLVTRRMLAAVKRSAERRP</sequence>